<evidence type="ECO:0000259" key="6">
    <source>
        <dbReference type="Pfam" id="PF23276"/>
    </source>
</evidence>
<keyword evidence="4" id="KW-0472">Membrane</keyword>
<sequence>MNVTSFRYIAFLVMNLQQVQATKDACKGTVDMLASAQEMLLLIAAFTVGWHLIGPCLGKLLKLLRHCRAVSCTRPTRSTPSAPNAGASSASSASSVDGADCTDTDSVQSSVAPRESKDGEGEGQRQQRQRNFPAELSVSAAASKGGLDSVRLNGADGNFQECALNNPSTCRLLRQAVQASEGPGASQLLALARRLLKKRDIHGAEKCLQNVSQYAPVDLRTRKLFIVACARSGNMDMGTQCLQQLQSDGFDGDFAIYSAIIRGFCNVGKVEEALTYLELMLQRKLQPDAMLFDILLEGCVSRNLFQKAERILNFMKDLGIQFSNTTLAACIKLYSARGEIKRAYVIFDEWVQTNRLQPNSEVYGALIAAALRNGRPEMALSTYETADCTPSTRTYEQLVQCCLQLGLLDKAVELLDEALGLKDAAPSRRAFIHPKIIEELLVLISRRKESERLAMPLLKRLESADFDLPENFDRYIKPNASITPLGSKRRADFDRWRSFLRYPCAF</sequence>
<reference evidence="7" key="1">
    <citation type="submission" date="2022-10" db="EMBL/GenBank/DDBJ databases">
        <authorList>
            <person name="Chen Y."/>
            <person name="Dougan E. K."/>
            <person name="Chan C."/>
            <person name="Rhodes N."/>
            <person name="Thang M."/>
        </authorList>
    </citation>
    <scope>NUCLEOTIDE SEQUENCE</scope>
</reference>
<feature type="chain" id="PRO_5043270720" evidence="5">
    <location>
        <begin position="22"/>
        <end position="506"/>
    </location>
</feature>
<keyword evidence="5" id="KW-0732">Signal</keyword>
<dbReference type="InterPro" id="IPR002885">
    <property type="entry name" value="PPR_rpt"/>
</dbReference>
<evidence type="ECO:0000256" key="4">
    <source>
        <dbReference type="SAM" id="Phobius"/>
    </source>
</evidence>
<dbReference type="InterPro" id="IPR057027">
    <property type="entry name" value="TPR_mt"/>
</dbReference>
<evidence type="ECO:0000313" key="10">
    <source>
        <dbReference type="Proteomes" id="UP001152797"/>
    </source>
</evidence>
<dbReference type="PANTHER" id="PTHR47447">
    <property type="entry name" value="OS03G0856100 PROTEIN"/>
    <property type="match status" value="1"/>
</dbReference>
<feature type="repeat" description="PPR" evidence="2">
    <location>
        <begin position="253"/>
        <end position="287"/>
    </location>
</feature>
<keyword evidence="4" id="KW-1133">Transmembrane helix</keyword>
<reference evidence="8" key="2">
    <citation type="submission" date="2024-04" db="EMBL/GenBank/DDBJ databases">
        <authorList>
            <person name="Chen Y."/>
            <person name="Shah S."/>
            <person name="Dougan E. K."/>
            <person name="Thang M."/>
            <person name="Chan C."/>
        </authorList>
    </citation>
    <scope>NUCLEOTIDE SEQUENCE [LARGE SCALE GENOMIC DNA]</scope>
</reference>
<dbReference type="NCBIfam" id="TIGR00756">
    <property type="entry name" value="PPR"/>
    <property type="match status" value="1"/>
</dbReference>
<evidence type="ECO:0000313" key="7">
    <source>
        <dbReference type="EMBL" id="CAI3997075.1"/>
    </source>
</evidence>
<feature type="repeat" description="PPR" evidence="2">
    <location>
        <begin position="288"/>
        <end position="322"/>
    </location>
</feature>
<dbReference type="EMBL" id="CAMXCT020002287">
    <property type="protein sequence ID" value="CAL1150450.1"/>
    <property type="molecule type" value="Genomic_DNA"/>
</dbReference>
<feature type="signal peptide" evidence="5">
    <location>
        <begin position="1"/>
        <end position="21"/>
    </location>
</feature>
<dbReference type="Pfam" id="PF01535">
    <property type="entry name" value="PPR"/>
    <property type="match status" value="2"/>
</dbReference>
<feature type="region of interest" description="Disordered" evidence="3">
    <location>
        <begin position="73"/>
        <end position="135"/>
    </location>
</feature>
<comment type="caution">
    <text evidence="7">The sequence shown here is derived from an EMBL/GenBank/DDBJ whole genome shotgun (WGS) entry which is preliminary data.</text>
</comment>
<feature type="domain" description="Pentatricopeptide repeat-containing protein-mitochondrial" evidence="6">
    <location>
        <begin position="228"/>
        <end position="348"/>
    </location>
</feature>
<feature type="compositionally biased region" description="Basic and acidic residues" evidence="3">
    <location>
        <begin position="114"/>
        <end position="125"/>
    </location>
</feature>
<keyword evidence="4" id="KW-0812">Transmembrane</keyword>
<dbReference type="Gene3D" id="1.25.40.10">
    <property type="entry name" value="Tetratricopeptide repeat domain"/>
    <property type="match status" value="2"/>
</dbReference>
<feature type="compositionally biased region" description="Low complexity" evidence="3">
    <location>
        <begin position="78"/>
        <end position="95"/>
    </location>
</feature>
<gene>
    <name evidence="7" type="ORF">C1SCF055_LOCUS23494</name>
</gene>
<dbReference type="SUPFAM" id="SSF48452">
    <property type="entry name" value="TPR-like"/>
    <property type="match status" value="1"/>
</dbReference>
<proteinExistence type="predicted"/>
<accession>A0A9P1CTA1</accession>
<dbReference type="EMBL" id="CAMXCT030002287">
    <property type="protein sequence ID" value="CAL4784387.1"/>
    <property type="molecule type" value="Genomic_DNA"/>
</dbReference>
<feature type="transmembrane region" description="Helical" evidence="4">
    <location>
        <begin position="39"/>
        <end position="58"/>
    </location>
</feature>
<dbReference type="Pfam" id="PF23276">
    <property type="entry name" value="TPR_24"/>
    <property type="match status" value="1"/>
</dbReference>
<dbReference type="PROSITE" id="PS51375">
    <property type="entry name" value="PPR"/>
    <property type="match status" value="2"/>
</dbReference>
<evidence type="ECO:0000313" key="8">
    <source>
        <dbReference type="EMBL" id="CAL1150450.1"/>
    </source>
</evidence>
<dbReference type="EMBL" id="CAMXCT010002287">
    <property type="protein sequence ID" value="CAI3997075.1"/>
    <property type="molecule type" value="Genomic_DNA"/>
</dbReference>
<dbReference type="InterPro" id="IPR011990">
    <property type="entry name" value="TPR-like_helical_dom_sf"/>
</dbReference>
<evidence type="ECO:0000256" key="1">
    <source>
        <dbReference type="ARBA" id="ARBA00022737"/>
    </source>
</evidence>
<dbReference type="Proteomes" id="UP001152797">
    <property type="component" value="Unassembled WGS sequence"/>
</dbReference>
<evidence type="ECO:0000256" key="5">
    <source>
        <dbReference type="SAM" id="SignalP"/>
    </source>
</evidence>
<protein>
    <submittedName>
        <fullName evidence="9">Pentatricopeptide repeat-containing protein, chloroplastic</fullName>
    </submittedName>
</protein>
<dbReference type="OrthoDB" id="185373at2759"/>
<organism evidence="7">
    <name type="scientific">Cladocopium goreaui</name>
    <dbReference type="NCBI Taxonomy" id="2562237"/>
    <lineage>
        <taxon>Eukaryota</taxon>
        <taxon>Sar</taxon>
        <taxon>Alveolata</taxon>
        <taxon>Dinophyceae</taxon>
        <taxon>Suessiales</taxon>
        <taxon>Symbiodiniaceae</taxon>
        <taxon>Cladocopium</taxon>
    </lineage>
</organism>
<evidence type="ECO:0000256" key="3">
    <source>
        <dbReference type="SAM" id="MobiDB-lite"/>
    </source>
</evidence>
<evidence type="ECO:0000256" key="2">
    <source>
        <dbReference type="PROSITE-ProRule" id="PRU00708"/>
    </source>
</evidence>
<keyword evidence="10" id="KW-1185">Reference proteome</keyword>
<name>A0A9P1CTA1_9DINO</name>
<keyword evidence="1" id="KW-0677">Repeat</keyword>
<evidence type="ECO:0000313" key="9">
    <source>
        <dbReference type="EMBL" id="CAL4784387.1"/>
    </source>
</evidence>
<dbReference type="PANTHER" id="PTHR47447:SF28">
    <property type="entry name" value="PENTACOTRIPEPTIDE-REPEAT REGION OF PRORP DOMAIN-CONTAINING PROTEIN"/>
    <property type="match status" value="1"/>
</dbReference>
<dbReference type="AlphaFoldDB" id="A0A9P1CTA1"/>